<organism evidence="3 4">
    <name type="scientific">Pedobacter xixiisoli</name>
    <dbReference type="NCBI Taxonomy" id="1476464"/>
    <lineage>
        <taxon>Bacteria</taxon>
        <taxon>Pseudomonadati</taxon>
        <taxon>Bacteroidota</taxon>
        <taxon>Sphingobacteriia</taxon>
        <taxon>Sphingobacteriales</taxon>
        <taxon>Sphingobacteriaceae</taxon>
        <taxon>Pedobacter</taxon>
    </lineage>
</organism>
<dbReference type="InterPro" id="IPR005151">
    <property type="entry name" value="Tail-specific_protease"/>
</dbReference>
<feature type="signal peptide" evidence="1">
    <location>
        <begin position="1"/>
        <end position="19"/>
    </location>
</feature>
<evidence type="ECO:0000313" key="4">
    <source>
        <dbReference type="Proteomes" id="UP000219281"/>
    </source>
</evidence>
<dbReference type="SUPFAM" id="SSF52096">
    <property type="entry name" value="ClpP/crotonase"/>
    <property type="match status" value="1"/>
</dbReference>
<gene>
    <name evidence="3" type="ORF">SAMN06297358_3663</name>
</gene>
<dbReference type="Gene3D" id="3.90.226.10">
    <property type="entry name" value="2-enoyl-CoA Hydratase, Chain A, domain 1"/>
    <property type="match status" value="1"/>
</dbReference>
<name>A0A286ADK5_9SPHI</name>
<evidence type="ECO:0000256" key="1">
    <source>
        <dbReference type="SAM" id="SignalP"/>
    </source>
</evidence>
<dbReference type="GO" id="GO:0004175">
    <property type="term" value="F:endopeptidase activity"/>
    <property type="evidence" value="ECO:0007669"/>
    <property type="project" value="TreeGrafter"/>
</dbReference>
<dbReference type="PANTHER" id="PTHR32060">
    <property type="entry name" value="TAIL-SPECIFIC PROTEASE"/>
    <property type="match status" value="1"/>
</dbReference>
<keyword evidence="4" id="KW-1185">Reference proteome</keyword>
<evidence type="ECO:0000313" key="3">
    <source>
        <dbReference type="EMBL" id="SOD19955.1"/>
    </source>
</evidence>
<dbReference type="OrthoDB" id="5480566at2"/>
<evidence type="ECO:0000259" key="2">
    <source>
        <dbReference type="SMART" id="SM00245"/>
    </source>
</evidence>
<dbReference type="InterPro" id="IPR029045">
    <property type="entry name" value="ClpP/crotonase-like_dom_sf"/>
</dbReference>
<keyword evidence="1" id="KW-0732">Signal</keyword>
<proteinExistence type="predicted"/>
<dbReference type="SMART" id="SM00245">
    <property type="entry name" value="TSPc"/>
    <property type="match status" value="1"/>
</dbReference>
<feature type="chain" id="PRO_5012583472" evidence="1">
    <location>
        <begin position="20"/>
        <end position="517"/>
    </location>
</feature>
<dbReference type="PANTHER" id="PTHR32060:SF22">
    <property type="entry name" value="CARBOXYL-TERMINAL-PROCESSING PEPTIDASE 3, CHLOROPLASTIC"/>
    <property type="match status" value="1"/>
</dbReference>
<dbReference type="AlphaFoldDB" id="A0A286ADK5"/>
<dbReference type="RefSeq" id="WP_097133444.1">
    <property type="nucleotide sequence ID" value="NZ_OCMT01000004.1"/>
</dbReference>
<reference evidence="4" key="1">
    <citation type="submission" date="2017-09" db="EMBL/GenBank/DDBJ databases">
        <authorList>
            <person name="Varghese N."/>
            <person name="Submissions S."/>
        </authorList>
    </citation>
    <scope>NUCLEOTIDE SEQUENCE [LARGE SCALE GENOMIC DNA]</scope>
    <source>
        <strain evidence="4">CGMCC 1.12803</strain>
    </source>
</reference>
<dbReference type="Proteomes" id="UP000219281">
    <property type="component" value="Unassembled WGS sequence"/>
</dbReference>
<feature type="domain" description="Tail specific protease" evidence="2">
    <location>
        <begin position="251"/>
        <end position="492"/>
    </location>
</feature>
<dbReference type="Pfam" id="PF03572">
    <property type="entry name" value="Peptidase_S41"/>
    <property type="match status" value="1"/>
</dbReference>
<dbReference type="PROSITE" id="PS51257">
    <property type="entry name" value="PROKAR_LIPOPROTEIN"/>
    <property type="match status" value="1"/>
</dbReference>
<accession>A0A286ADK5</accession>
<protein>
    <submittedName>
        <fullName evidence="3">Peptidase family S41</fullName>
    </submittedName>
</protein>
<dbReference type="EMBL" id="OCMT01000004">
    <property type="protein sequence ID" value="SOD19955.1"/>
    <property type="molecule type" value="Genomic_DNA"/>
</dbReference>
<dbReference type="GO" id="GO:0006508">
    <property type="term" value="P:proteolysis"/>
    <property type="evidence" value="ECO:0007669"/>
    <property type="project" value="InterPro"/>
</dbReference>
<dbReference type="GO" id="GO:0008236">
    <property type="term" value="F:serine-type peptidase activity"/>
    <property type="evidence" value="ECO:0007669"/>
    <property type="project" value="InterPro"/>
</dbReference>
<sequence>MFKQFFLKNLLLITTVSLAACSSVKEYNLAITEKKHSVQTLKQDIDLTHQILKDGHPGLYWYISKKQLDFKFDSLKNAINEPLTTRQFYQKLSPVVAAIRCGHTALRFPSVIQKDKKEREATKNKIYPLHQFTYAVSEDKLIVINNKSKNKNIKTGTEILEIDGLAPKEIFNIVSTGFSYDGYNSLSRNKRIERNFAQLYKIYFSEQDSVAIKFKTDSAVINTFVSFYDKKKDAEAKKKLDTAKTVAKVPDKKIKKTLKYRGNKVNNEYQLDFKFLDQEKDIAYLKIKSFSVPTANFKQFYKQAFDSISLSKSKNLVIDIRNNPGGTLSASLALFSYLTDKDFVYLAKPINNGGFSADKYQTGLKKLRYYLTAFNDNGNIYEDDEGNFFSFMKGYKPQKPHKNNYKGKVYVLINEFSFSASSLISANLKGINRATFVGTETGGGANQCTAGRMPVVTLKNSKLDLRFGLNRMAPIYQQDLYGRGVFPDVEVQSTLKDRISNYERELQWILTDIKGKG</sequence>